<feature type="region of interest" description="Disordered" evidence="5">
    <location>
        <begin position="46"/>
        <end position="104"/>
    </location>
</feature>
<comment type="similarity">
    <text evidence="2">Belongs to the CENP-C/MIF2 family.</text>
</comment>
<evidence type="ECO:0000259" key="7">
    <source>
        <dbReference type="Pfam" id="PF15624"/>
    </source>
</evidence>
<feature type="domain" description="Mif2/CENP-C cupin" evidence="6">
    <location>
        <begin position="775"/>
        <end position="852"/>
    </location>
</feature>
<evidence type="ECO:0008006" key="10">
    <source>
        <dbReference type="Google" id="ProtNLM"/>
    </source>
</evidence>
<organism evidence="8 9">
    <name type="scientific">Entomortierella chlamydospora</name>
    <dbReference type="NCBI Taxonomy" id="101097"/>
    <lineage>
        <taxon>Eukaryota</taxon>
        <taxon>Fungi</taxon>
        <taxon>Fungi incertae sedis</taxon>
        <taxon>Mucoromycota</taxon>
        <taxon>Mortierellomycotina</taxon>
        <taxon>Mortierellomycetes</taxon>
        <taxon>Mortierellales</taxon>
        <taxon>Mortierellaceae</taxon>
        <taxon>Entomortierella</taxon>
    </lineage>
</organism>
<evidence type="ECO:0000313" key="9">
    <source>
        <dbReference type="Proteomes" id="UP000703661"/>
    </source>
</evidence>
<evidence type="ECO:0000256" key="2">
    <source>
        <dbReference type="ARBA" id="ARBA00010291"/>
    </source>
</evidence>
<dbReference type="InterPro" id="IPR028929">
    <property type="entry name" value="Mif2_N"/>
</dbReference>
<proteinExistence type="inferred from homology"/>
<feature type="compositionally biased region" description="Basic and acidic residues" evidence="5">
    <location>
        <begin position="88"/>
        <end position="99"/>
    </location>
</feature>
<comment type="subcellular location">
    <subcellularLocation>
        <location evidence="1">Nucleus</location>
    </subcellularLocation>
</comment>
<dbReference type="Pfam" id="PF15624">
    <property type="entry name" value="Mif2_N"/>
    <property type="match status" value="1"/>
</dbReference>
<dbReference type="AlphaFoldDB" id="A0A9P6MXD9"/>
<feature type="compositionally biased region" description="Polar residues" evidence="5">
    <location>
        <begin position="256"/>
        <end position="266"/>
    </location>
</feature>
<feature type="compositionally biased region" description="Low complexity" evidence="5">
    <location>
        <begin position="733"/>
        <end position="742"/>
    </location>
</feature>
<dbReference type="Gene3D" id="2.60.120.10">
    <property type="entry name" value="Jelly Rolls"/>
    <property type="match status" value="1"/>
</dbReference>
<dbReference type="InterPro" id="IPR028386">
    <property type="entry name" value="CENP-C/Mif2/cnp3"/>
</dbReference>
<feature type="compositionally biased region" description="Basic and acidic residues" evidence="5">
    <location>
        <begin position="46"/>
        <end position="59"/>
    </location>
</feature>
<dbReference type="GO" id="GO:0051455">
    <property type="term" value="P:spindle attachment to meiosis I kinetochore"/>
    <property type="evidence" value="ECO:0007669"/>
    <property type="project" value="TreeGrafter"/>
</dbReference>
<dbReference type="Pfam" id="PF11699">
    <property type="entry name" value="CENP-C_C"/>
    <property type="match status" value="1"/>
</dbReference>
<evidence type="ECO:0000256" key="5">
    <source>
        <dbReference type="SAM" id="MobiDB-lite"/>
    </source>
</evidence>
<dbReference type="Proteomes" id="UP000703661">
    <property type="component" value="Unassembled WGS sequence"/>
</dbReference>
<dbReference type="GO" id="GO:0005634">
    <property type="term" value="C:nucleus"/>
    <property type="evidence" value="ECO:0007669"/>
    <property type="project" value="UniProtKB-SubCell"/>
</dbReference>
<sequence>MDLGALGSRVRPINYYYDIGVVGRRTGVTIKPNVKKDADGMDNIEDFWKDGDTDTETKTNEGIASRSDEAPRIKYQRSTISGGTRSSTDLHDQDGIEHARRQHPQHRLAGYIDQIADELPEDLLSTPSSRRVRAGLAGLATRTSDGSNSTNIRSNLSREEVLRSNPISTVSEPPFEEYSSPPFHSVKRKIDFSQTLSDVELEDDEAYILAAISTTQRVTTPPANIYGNRGFSTPDGNPPLGENMAYAALQYPRTPRGNNRNRSSDFGSPDIRDSMTNRSESRASYRLRNAQRHISHSAIANSRATSSGNIQVFDLEEGSVDYETPDDRFCSDDQFSIPPPPETPSSSSHGIAISKTPDYIANRALIPVPTTLRTRVTSDFNFADQRNQIYEAVPYEVEEPQDASPSGSILGSRASIQLFDHGKMYALEASQDETGMEGDLATQPIEQKIKSNRSKSKNTANVSVTVEVPDRQSRERLPSSPVEDVSRTPKPLRPRRAVSTIQRNAAIEVPKSPPAQIHNDEEAEVDTTRIRIMFGEGTSAVAETDRLASDRKESVSVQAKDKKALLQIEQEEQVEVPEARKKNKSKAKAVVPVKQRKEREASSAYVVEPVVRKVKQPEAEDESEVRRSRRTKFKPLEFWKNEKLVLGKSDNTPVPLPVVKAVIRAVPVERRQSEAKRKQLSCDQSSSSKVKSKTEHLVGKKRRRVDASESVNQDDDENVRRENDSGLFELDQDSSQDGSPQQCETLDDDGNTVIRAVVEEADSVHFQDAPSRQYKYHRGLEDESISSGIVRIPGGGVKPNQNAFASSVGTIKVTIYKNTIVLRQGSRFLVPRGNQYMIENMSKKDSFLFFAQSKTAMLDKDAKHRAKSSKPSPVPDRTTKATSPISESEIVDQVRPLKSRTPVKYGSKNSTRRA</sequence>
<name>A0A9P6MXD9_9FUNG</name>
<dbReference type="GO" id="GO:0051315">
    <property type="term" value="P:attachment of mitotic spindle microtubules to kinetochore"/>
    <property type="evidence" value="ECO:0007669"/>
    <property type="project" value="TreeGrafter"/>
</dbReference>
<evidence type="ECO:0000313" key="8">
    <source>
        <dbReference type="EMBL" id="KAG0016659.1"/>
    </source>
</evidence>
<gene>
    <name evidence="8" type="ORF">BGZ80_009049</name>
</gene>
<evidence type="ECO:0000256" key="1">
    <source>
        <dbReference type="ARBA" id="ARBA00004123"/>
    </source>
</evidence>
<feature type="region of interest" description="Disordered" evidence="5">
    <location>
        <begin position="252"/>
        <end position="283"/>
    </location>
</feature>
<evidence type="ECO:0000256" key="4">
    <source>
        <dbReference type="ARBA" id="ARBA00023242"/>
    </source>
</evidence>
<keyword evidence="9" id="KW-1185">Reference proteome</keyword>
<accession>A0A9P6MXD9</accession>
<dbReference type="PANTHER" id="PTHR16684">
    <property type="entry name" value="CENTROMERE PROTEIN C"/>
    <property type="match status" value="1"/>
</dbReference>
<dbReference type="InterPro" id="IPR014710">
    <property type="entry name" value="RmlC-like_jellyroll"/>
</dbReference>
<feature type="compositionally biased region" description="Low complexity" evidence="5">
    <location>
        <begin position="77"/>
        <end position="87"/>
    </location>
</feature>
<dbReference type="GO" id="GO:0051382">
    <property type="term" value="P:kinetochore assembly"/>
    <property type="evidence" value="ECO:0007669"/>
    <property type="project" value="InterPro"/>
</dbReference>
<dbReference type="InterPro" id="IPR025974">
    <property type="entry name" value="Mif2/CENP-C_cupin"/>
</dbReference>
<dbReference type="PANTHER" id="PTHR16684:SF11">
    <property type="entry name" value="CENTROMERE PROTEIN C"/>
    <property type="match status" value="1"/>
</dbReference>
<dbReference type="GO" id="GO:0000776">
    <property type="term" value="C:kinetochore"/>
    <property type="evidence" value="ECO:0007669"/>
    <property type="project" value="InterPro"/>
</dbReference>
<reference evidence="8" key="1">
    <citation type="journal article" date="2020" name="Fungal Divers.">
        <title>Resolving the Mortierellaceae phylogeny through synthesis of multi-gene phylogenetics and phylogenomics.</title>
        <authorList>
            <person name="Vandepol N."/>
            <person name="Liber J."/>
            <person name="Desiro A."/>
            <person name="Na H."/>
            <person name="Kennedy M."/>
            <person name="Barry K."/>
            <person name="Grigoriev I.V."/>
            <person name="Miller A.N."/>
            <person name="O'Donnell K."/>
            <person name="Stajich J.E."/>
            <person name="Bonito G."/>
        </authorList>
    </citation>
    <scope>NUCLEOTIDE SEQUENCE</scope>
    <source>
        <strain evidence="8">NRRL 2769</strain>
    </source>
</reference>
<keyword evidence="3" id="KW-0238">DNA-binding</keyword>
<comment type="caution">
    <text evidence="8">The sequence shown here is derived from an EMBL/GenBank/DDBJ whole genome shotgun (WGS) entry which is preliminary data.</text>
</comment>
<dbReference type="EMBL" id="JAAAID010000514">
    <property type="protein sequence ID" value="KAG0016659.1"/>
    <property type="molecule type" value="Genomic_DNA"/>
</dbReference>
<feature type="domain" description="Mif2 N-terminal" evidence="7">
    <location>
        <begin position="16"/>
        <end position="67"/>
    </location>
</feature>
<feature type="compositionally biased region" description="Basic and acidic residues" evidence="5">
    <location>
        <begin position="468"/>
        <end position="477"/>
    </location>
</feature>
<feature type="region of interest" description="Disordered" evidence="5">
    <location>
        <begin position="860"/>
        <end position="914"/>
    </location>
</feature>
<feature type="region of interest" description="Disordered" evidence="5">
    <location>
        <begin position="449"/>
        <end position="495"/>
    </location>
</feature>
<evidence type="ECO:0000256" key="3">
    <source>
        <dbReference type="ARBA" id="ARBA00023125"/>
    </source>
</evidence>
<feature type="region of interest" description="Disordered" evidence="5">
    <location>
        <begin position="728"/>
        <end position="747"/>
    </location>
</feature>
<feature type="compositionally biased region" description="Basic and acidic residues" evidence="5">
    <location>
        <begin position="270"/>
        <end position="283"/>
    </location>
</feature>
<protein>
    <recommendedName>
        <fullName evidence="10">Mif2/CENP-C cupin domain-containing protein</fullName>
    </recommendedName>
</protein>
<keyword evidence="4" id="KW-0539">Nucleus</keyword>
<dbReference type="GO" id="GO:0019237">
    <property type="term" value="F:centromeric DNA binding"/>
    <property type="evidence" value="ECO:0007669"/>
    <property type="project" value="InterPro"/>
</dbReference>
<feature type="region of interest" description="Disordered" evidence="5">
    <location>
        <begin position="673"/>
        <end position="721"/>
    </location>
</feature>
<evidence type="ECO:0000259" key="6">
    <source>
        <dbReference type="Pfam" id="PF11699"/>
    </source>
</evidence>